<name>A0A8S4PFH1_OWEFU</name>
<sequence length="542" mass="61700">MATFDGSKTCLVDMNDLDICVYRLLTNVECKPRHEITEQLVMDVDDSLLIESRSILFEMAKNKFSNQCMKEFGPISARGYEQLEDVKPKKRTGDKKSMSIANDIYELYTYQTDLIDVFPRCVSSPTSHIPVLKKRGTQPPTAPQMDLTLKLMDLTQQVKEISKELAQVKKDYESDVNRLNRMVNTLKIELGQHTCDVISPMFSKPNRLRANSVPTSSTVNVANSQTAVRSKQQQIGDTNNKPETQGHCNSTCNTQCADSTPTSGAMPPSSNTTFSFIQPSTVIKDTTVIDKNTRENMKTPKTGIKPSTTVAIGDESKEETDGFTLVERRRKSPVATENRFGEERPAKMQTLGKTPKPNKPHDVKETPVNKPMKGLKVASFERSQSLYLENIQMDDNDTDDDIIALVKEHAKSKGIKLMQAYVIHNRFSMYRVGVRMTVPVSSADKAVEDDSWPAPIKCRQWQRFRQNANYGDNIPSRITYRSRRYQHDNNLIDRPSWERDDEKTDYFKDDNMYHRNMCDATREYVREKFGNNLGATGSYADW</sequence>
<protein>
    <submittedName>
        <fullName evidence="3">Uncharacterized protein</fullName>
    </submittedName>
</protein>
<feature type="coiled-coil region" evidence="1">
    <location>
        <begin position="144"/>
        <end position="189"/>
    </location>
</feature>
<dbReference type="AlphaFoldDB" id="A0A8S4PFH1"/>
<evidence type="ECO:0000256" key="1">
    <source>
        <dbReference type="SAM" id="Coils"/>
    </source>
</evidence>
<organism evidence="3 4">
    <name type="scientific">Owenia fusiformis</name>
    <name type="common">Polychaete worm</name>
    <dbReference type="NCBI Taxonomy" id="6347"/>
    <lineage>
        <taxon>Eukaryota</taxon>
        <taxon>Metazoa</taxon>
        <taxon>Spiralia</taxon>
        <taxon>Lophotrochozoa</taxon>
        <taxon>Annelida</taxon>
        <taxon>Polychaeta</taxon>
        <taxon>Sedentaria</taxon>
        <taxon>Canalipalpata</taxon>
        <taxon>Sabellida</taxon>
        <taxon>Oweniida</taxon>
        <taxon>Oweniidae</taxon>
        <taxon>Owenia</taxon>
    </lineage>
</organism>
<keyword evidence="4" id="KW-1185">Reference proteome</keyword>
<evidence type="ECO:0000313" key="3">
    <source>
        <dbReference type="EMBL" id="CAH1793205.1"/>
    </source>
</evidence>
<dbReference type="EMBL" id="CAIIXF020000008">
    <property type="protein sequence ID" value="CAH1793205.1"/>
    <property type="molecule type" value="Genomic_DNA"/>
</dbReference>
<reference evidence="3" key="1">
    <citation type="submission" date="2022-03" db="EMBL/GenBank/DDBJ databases">
        <authorList>
            <person name="Martin C."/>
        </authorList>
    </citation>
    <scope>NUCLEOTIDE SEQUENCE</scope>
</reference>
<accession>A0A8S4PFH1</accession>
<evidence type="ECO:0000256" key="2">
    <source>
        <dbReference type="SAM" id="MobiDB-lite"/>
    </source>
</evidence>
<keyword evidence="1" id="KW-0175">Coiled coil</keyword>
<feature type="region of interest" description="Disordered" evidence="2">
    <location>
        <begin position="317"/>
        <end position="369"/>
    </location>
</feature>
<comment type="caution">
    <text evidence="3">The sequence shown here is derived from an EMBL/GenBank/DDBJ whole genome shotgun (WGS) entry which is preliminary data.</text>
</comment>
<proteinExistence type="predicted"/>
<dbReference type="Proteomes" id="UP000749559">
    <property type="component" value="Unassembled WGS sequence"/>
</dbReference>
<gene>
    <name evidence="3" type="ORF">OFUS_LOCUS18085</name>
</gene>
<evidence type="ECO:0000313" key="4">
    <source>
        <dbReference type="Proteomes" id="UP000749559"/>
    </source>
</evidence>